<reference evidence="4" key="1">
    <citation type="journal article" date="2019" name="Int. J. Syst. Evol. Microbiol.">
        <title>The Global Catalogue of Microorganisms (GCM) 10K type strain sequencing project: providing services to taxonomists for standard genome sequencing and annotation.</title>
        <authorList>
            <consortium name="The Broad Institute Genomics Platform"/>
            <consortium name="The Broad Institute Genome Sequencing Center for Infectious Disease"/>
            <person name="Wu L."/>
            <person name="Ma J."/>
        </authorList>
    </citation>
    <scope>NUCLEOTIDE SEQUENCE [LARGE SCALE GENOMIC DNA]</scope>
    <source>
        <strain evidence="4">JCM 16578</strain>
    </source>
</reference>
<keyword evidence="4" id="KW-1185">Reference proteome</keyword>
<evidence type="ECO:0000313" key="3">
    <source>
        <dbReference type="EMBL" id="GAA3883910.1"/>
    </source>
</evidence>
<dbReference type="RefSeq" id="WP_345552308.1">
    <property type="nucleotide sequence ID" value="NZ_BAAAZA010000019.1"/>
</dbReference>
<gene>
    <name evidence="3" type="ORF">GCM10022207_58720</name>
</gene>
<feature type="region of interest" description="Disordered" evidence="1">
    <location>
        <begin position="90"/>
        <end position="122"/>
    </location>
</feature>
<feature type="transmembrane region" description="Helical" evidence="2">
    <location>
        <begin position="127"/>
        <end position="148"/>
    </location>
</feature>
<evidence type="ECO:0000313" key="4">
    <source>
        <dbReference type="Proteomes" id="UP001501563"/>
    </source>
</evidence>
<name>A0ABP7KPD2_9ACTN</name>
<dbReference type="Proteomes" id="UP001501563">
    <property type="component" value="Unassembled WGS sequence"/>
</dbReference>
<evidence type="ECO:0000256" key="2">
    <source>
        <dbReference type="SAM" id="Phobius"/>
    </source>
</evidence>
<keyword evidence="2" id="KW-1133">Transmembrane helix</keyword>
<sequence>MDRHPDENELVALALGALPGPEDELLRHLTDCPGCHSAYDDVATGVDAVLPAAPSVAAPPGFETQVLDRLRLERPSDPDRSRYRILTREGSALHRSRSASGDVRLSPGCPKPASPSRIRDRRRPRRTLLLAAAAAAGVCIGGAAVTVLHHDDAPVHVAVGDRGAPLVTASGTAVGTVEPSLAGKDRVVVMQITSGAPGTHYTCRLLLEDGSSRDAGSWWMPDSGQATWIAYATAATVERVELTTDDGRIWSSAVLRH</sequence>
<keyword evidence="2" id="KW-0472">Membrane</keyword>
<protein>
    <recommendedName>
        <fullName evidence="5">Zinc-finger domain-containing protein</fullName>
    </recommendedName>
</protein>
<comment type="caution">
    <text evidence="3">The sequence shown here is derived from an EMBL/GenBank/DDBJ whole genome shotgun (WGS) entry which is preliminary data.</text>
</comment>
<keyword evidence="2" id="KW-0812">Transmembrane</keyword>
<dbReference type="EMBL" id="BAAAZA010000019">
    <property type="protein sequence ID" value="GAA3883910.1"/>
    <property type="molecule type" value="Genomic_DNA"/>
</dbReference>
<evidence type="ECO:0008006" key="5">
    <source>
        <dbReference type="Google" id="ProtNLM"/>
    </source>
</evidence>
<evidence type="ECO:0000256" key="1">
    <source>
        <dbReference type="SAM" id="MobiDB-lite"/>
    </source>
</evidence>
<organism evidence="3 4">
    <name type="scientific">Streptomyces lannensis</name>
    <dbReference type="NCBI Taxonomy" id="766498"/>
    <lineage>
        <taxon>Bacteria</taxon>
        <taxon>Bacillati</taxon>
        <taxon>Actinomycetota</taxon>
        <taxon>Actinomycetes</taxon>
        <taxon>Kitasatosporales</taxon>
        <taxon>Streptomycetaceae</taxon>
        <taxon>Streptomyces</taxon>
    </lineage>
</organism>
<proteinExistence type="predicted"/>
<accession>A0ABP7KPD2</accession>